<keyword evidence="3 9" id="KW-1133">Transmembrane helix</keyword>
<evidence type="ECO:0000256" key="3">
    <source>
        <dbReference type="ARBA" id="ARBA00022989"/>
    </source>
</evidence>
<dbReference type="SUPFAM" id="SSF81321">
    <property type="entry name" value="Family A G protein-coupled receptor-like"/>
    <property type="match status" value="1"/>
</dbReference>
<evidence type="ECO:0000313" key="12">
    <source>
        <dbReference type="EnsemblMetazoa" id="CapteP191250"/>
    </source>
</evidence>
<organism evidence="11">
    <name type="scientific">Capitella teleta</name>
    <name type="common">Polychaete worm</name>
    <dbReference type="NCBI Taxonomy" id="283909"/>
    <lineage>
        <taxon>Eukaryota</taxon>
        <taxon>Metazoa</taxon>
        <taxon>Spiralia</taxon>
        <taxon>Lophotrochozoa</taxon>
        <taxon>Annelida</taxon>
        <taxon>Polychaeta</taxon>
        <taxon>Sedentaria</taxon>
        <taxon>Scolecida</taxon>
        <taxon>Capitellidae</taxon>
        <taxon>Capitella</taxon>
    </lineage>
</organism>
<reference evidence="13" key="1">
    <citation type="submission" date="2012-12" db="EMBL/GenBank/DDBJ databases">
        <authorList>
            <person name="Hellsten U."/>
            <person name="Grimwood J."/>
            <person name="Chapman J.A."/>
            <person name="Shapiro H."/>
            <person name="Aerts A."/>
            <person name="Otillar R.P."/>
            <person name="Terry A.Y."/>
            <person name="Boore J.L."/>
            <person name="Simakov O."/>
            <person name="Marletaz F."/>
            <person name="Cho S.-J."/>
            <person name="Edsinger-Gonzales E."/>
            <person name="Havlak P."/>
            <person name="Kuo D.-H."/>
            <person name="Larsson T."/>
            <person name="Lv J."/>
            <person name="Arendt D."/>
            <person name="Savage R."/>
            <person name="Osoegawa K."/>
            <person name="de Jong P."/>
            <person name="Lindberg D.R."/>
            <person name="Seaver E.C."/>
            <person name="Weisblat D.A."/>
            <person name="Putnam N.H."/>
            <person name="Grigoriev I.V."/>
            <person name="Rokhsar D.S."/>
        </authorList>
    </citation>
    <scope>NUCLEOTIDE SEQUENCE</scope>
    <source>
        <strain evidence="13">I ESC-2004</strain>
    </source>
</reference>
<dbReference type="PANTHER" id="PTHR24243">
    <property type="entry name" value="G-PROTEIN COUPLED RECEPTOR"/>
    <property type="match status" value="1"/>
</dbReference>
<evidence type="ECO:0000256" key="8">
    <source>
        <dbReference type="SAM" id="MobiDB-lite"/>
    </source>
</evidence>
<dbReference type="Gene3D" id="1.20.1070.10">
    <property type="entry name" value="Rhodopsin 7-helix transmembrane proteins"/>
    <property type="match status" value="1"/>
</dbReference>
<reference evidence="12" key="3">
    <citation type="submission" date="2015-06" db="UniProtKB">
        <authorList>
            <consortium name="EnsemblMetazoa"/>
        </authorList>
    </citation>
    <scope>IDENTIFICATION</scope>
</reference>
<dbReference type="HOGENOM" id="CLU_1171602_0_0_1"/>
<feature type="region of interest" description="Disordered" evidence="8">
    <location>
        <begin position="85"/>
        <end position="104"/>
    </location>
</feature>
<evidence type="ECO:0000256" key="2">
    <source>
        <dbReference type="ARBA" id="ARBA00022692"/>
    </source>
</evidence>
<dbReference type="InterPro" id="IPR017452">
    <property type="entry name" value="GPCR_Rhodpsn_7TM"/>
</dbReference>
<proteinExistence type="predicted"/>
<reference evidence="11 13" key="2">
    <citation type="journal article" date="2013" name="Nature">
        <title>Insights into bilaterian evolution from three spiralian genomes.</title>
        <authorList>
            <person name="Simakov O."/>
            <person name="Marletaz F."/>
            <person name="Cho S.J."/>
            <person name="Edsinger-Gonzales E."/>
            <person name="Havlak P."/>
            <person name="Hellsten U."/>
            <person name="Kuo D.H."/>
            <person name="Larsson T."/>
            <person name="Lv J."/>
            <person name="Arendt D."/>
            <person name="Savage R."/>
            <person name="Osoegawa K."/>
            <person name="de Jong P."/>
            <person name="Grimwood J."/>
            <person name="Chapman J.A."/>
            <person name="Shapiro H."/>
            <person name="Aerts A."/>
            <person name="Otillar R.P."/>
            <person name="Terry A.Y."/>
            <person name="Boore J.L."/>
            <person name="Grigoriev I.V."/>
            <person name="Lindberg D.R."/>
            <person name="Seaver E.C."/>
            <person name="Weisblat D.A."/>
            <person name="Putnam N.H."/>
            <person name="Rokhsar D.S."/>
        </authorList>
    </citation>
    <scope>NUCLEOTIDE SEQUENCE</scope>
    <source>
        <strain evidence="11 13">I ESC-2004</strain>
    </source>
</reference>
<evidence type="ECO:0000256" key="4">
    <source>
        <dbReference type="ARBA" id="ARBA00023040"/>
    </source>
</evidence>
<evidence type="ECO:0000313" key="11">
    <source>
        <dbReference type="EMBL" id="ELT92371.1"/>
    </source>
</evidence>
<dbReference type="PROSITE" id="PS50262">
    <property type="entry name" value="G_PROTEIN_RECEP_F1_2"/>
    <property type="match status" value="1"/>
</dbReference>
<sequence length="237" mass="26736">MRNVKTLVVIYACAFTYGLYNLFIRFVNQDGSCKFKNDDLASAMGSLNAACFIITYALVAIFNGLIIYEIAKQSRQMKFHVASKSVRRTSNHQPNTEGSTNAVKSSGRLSSQVHVTITLLSVSCIFMLLWFPWLLVYLNEKLPSNVQGLPSNDTLHACAEIMGPLNSAINFFLYNVTSRRFRREFLHLLAHCRSHDSSSTNSSHNNFSREFETRKHSTTETNGGQFLTSTHFNSNDN</sequence>
<dbReference type="GO" id="GO:0004930">
    <property type="term" value="F:G protein-coupled receptor activity"/>
    <property type="evidence" value="ECO:0007669"/>
    <property type="project" value="UniProtKB-KW"/>
</dbReference>
<evidence type="ECO:0000256" key="5">
    <source>
        <dbReference type="ARBA" id="ARBA00023136"/>
    </source>
</evidence>
<comment type="subcellular location">
    <subcellularLocation>
        <location evidence="1">Membrane</location>
        <topology evidence="1">Multi-pass membrane protein</topology>
    </subcellularLocation>
</comment>
<dbReference type="Proteomes" id="UP000014760">
    <property type="component" value="Unassembled WGS sequence"/>
</dbReference>
<keyword evidence="2 9" id="KW-0812">Transmembrane</keyword>
<dbReference type="Pfam" id="PF00001">
    <property type="entry name" value="7tm_1"/>
    <property type="match status" value="1"/>
</dbReference>
<dbReference type="GO" id="GO:0005886">
    <property type="term" value="C:plasma membrane"/>
    <property type="evidence" value="ECO:0007669"/>
    <property type="project" value="TreeGrafter"/>
</dbReference>
<dbReference type="OrthoDB" id="10040416at2759"/>
<accession>R7TLF1</accession>
<dbReference type="PANTHER" id="PTHR24243:SF208">
    <property type="entry name" value="PYROKININ-1 RECEPTOR"/>
    <property type="match status" value="1"/>
</dbReference>
<keyword evidence="13" id="KW-1185">Reference proteome</keyword>
<dbReference type="EnsemblMetazoa" id="CapteT191250">
    <property type="protein sequence ID" value="CapteP191250"/>
    <property type="gene ID" value="CapteG191250"/>
</dbReference>
<feature type="transmembrane region" description="Helical" evidence="9">
    <location>
        <begin position="154"/>
        <end position="174"/>
    </location>
</feature>
<feature type="compositionally biased region" description="Polar residues" evidence="8">
    <location>
        <begin position="91"/>
        <end position="104"/>
    </location>
</feature>
<dbReference type="EMBL" id="AMQN01002844">
    <property type="status" value="NOT_ANNOTATED_CDS"/>
    <property type="molecule type" value="Genomic_DNA"/>
</dbReference>
<evidence type="ECO:0000256" key="7">
    <source>
        <dbReference type="ARBA" id="ARBA00023224"/>
    </source>
</evidence>
<dbReference type="AlphaFoldDB" id="R7TLF1"/>
<feature type="compositionally biased region" description="Polar residues" evidence="8">
    <location>
        <begin position="219"/>
        <end position="237"/>
    </location>
</feature>
<keyword evidence="5 9" id="KW-0472">Membrane</keyword>
<evidence type="ECO:0000256" key="9">
    <source>
        <dbReference type="SAM" id="Phobius"/>
    </source>
</evidence>
<evidence type="ECO:0000313" key="13">
    <source>
        <dbReference type="Proteomes" id="UP000014760"/>
    </source>
</evidence>
<feature type="compositionally biased region" description="Basic and acidic residues" evidence="8">
    <location>
        <begin position="207"/>
        <end position="218"/>
    </location>
</feature>
<feature type="transmembrane region" description="Helical" evidence="9">
    <location>
        <begin position="47"/>
        <end position="68"/>
    </location>
</feature>
<keyword evidence="6" id="KW-0675">Receptor</keyword>
<protein>
    <recommendedName>
        <fullName evidence="10">G-protein coupled receptors family 1 profile domain-containing protein</fullName>
    </recommendedName>
</protein>
<feature type="compositionally biased region" description="Low complexity" evidence="8">
    <location>
        <begin position="197"/>
        <end position="206"/>
    </location>
</feature>
<name>R7TLF1_CAPTE</name>
<keyword evidence="4" id="KW-0297">G-protein coupled receptor</keyword>
<evidence type="ECO:0000259" key="10">
    <source>
        <dbReference type="PROSITE" id="PS50262"/>
    </source>
</evidence>
<dbReference type="InterPro" id="IPR000276">
    <property type="entry name" value="GPCR_Rhodpsn"/>
</dbReference>
<evidence type="ECO:0000256" key="1">
    <source>
        <dbReference type="ARBA" id="ARBA00004141"/>
    </source>
</evidence>
<feature type="region of interest" description="Disordered" evidence="8">
    <location>
        <begin position="196"/>
        <end position="237"/>
    </location>
</feature>
<feature type="transmembrane region" description="Helical" evidence="9">
    <location>
        <begin position="113"/>
        <end position="134"/>
    </location>
</feature>
<dbReference type="EMBL" id="KB310159">
    <property type="protein sequence ID" value="ELT92371.1"/>
    <property type="molecule type" value="Genomic_DNA"/>
</dbReference>
<gene>
    <name evidence="11" type="ORF">CAPTEDRAFT_191250</name>
</gene>
<evidence type="ECO:0000256" key="6">
    <source>
        <dbReference type="ARBA" id="ARBA00023170"/>
    </source>
</evidence>
<feature type="domain" description="G-protein coupled receptors family 1 profile" evidence="10">
    <location>
        <begin position="1"/>
        <end position="174"/>
    </location>
</feature>
<keyword evidence="7" id="KW-0807">Transducer</keyword>
<feature type="transmembrane region" description="Helical" evidence="9">
    <location>
        <begin position="7"/>
        <end position="27"/>
    </location>
</feature>